<evidence type="ECO:0000313" key="1">
    <source>
        <dbReference type="EMBL" id="KAK1421812.1"/>
    </source>
</evidence>
<name>A0AAD8KK77_TARER</name>
<comment type="caution">
    <text evidence="1">The sequence shown here is derived from an EMBL/GenBank/DDBJ whole genome shotgun (WGS) entry which is preliminary data.</text>
</comment>
<sequence>MGSSNRESSSLASKLLKIDGNPRVTLLRGSSKENVTKTSVVRNAIRGQAINPNLADSWTHRVNVDSARVFDRNPNLDENSNLANVETICAANVAEKCLNVVIGSIDVANDEKSSKVEPNIEGHVSSSYADMVQKSSTEAESSGTKELRARESMLLALFQNASLDEEIFLKQKSKVHWLAEGDANTRFFHNSLKCKNHRARIDFITDCNGILHEGKKVPMAFVDYYVGFLGKEDDSIHPITPEVFDCHIDQLMAIDMIREGDLSSAKVIMNSLKF</sequence>
<evidence type="ECO:0000313" key="2">
    <source>
        <dbReference type="Proteomes" id="UP001229421"/>
    </source>
</evidence>
<protein>
    <recommendedName>
        <fullName evidence="3">RNA-directed DNA polymerase, eukaryota</fullName>
    </recommendedName>
</protein>
<keyword evidence="2" id="KW-1185">Reference proteome</keyword>
<organism evidence="1 2">
    <name type="scientific">Tagetes erecta</name>
    <name type="common">African marigold</name>
    <dbReference type="NCBI Taxonomy" id="13708"/>
    <lineage>
        <taxon>Eukaryota</taxon>
        <taxon>Viridiplantae</taxon>
        <taxon>Streptophyta</taxon>
        <taxon>Embryophyta</taxon>
        <taxon>Tracheophyta</taxon>
        <taxon>Spermatophyta</taxon>
        <taxon>Magnoliopsida</taxon>
        <taxon>eudicotyledons</taxon>
        <taxon>Gunneridae</taxon>
        <taxon>Pentapetalae</taxon>
        <taxon>asterids</taxon>
        <taxon>campanulids</taxon>
        <taxon>Asterales</taxon>
        <taxon>Asteraceae</taxon>
        <taxon>Asteroideae</taxon>
        <taxon>Heliantheae alliance</taxon>
        <taxon>Tageteae</taxon>
        <taxon>Tagetes</taxon>
    </lineage>
</organism>
<accession>A0AAD8KK77</accession>
<dbReference type="Proteomes" id="UP001229421">
    <property type="component" value="Unassembled WGS sequence"/>
</dbReference>
<dbReference type="EMBL" id="JAUHHV010000006">
    <property type="protein sequence ID" value="KAK1421812.1"/>
    <property type="molecule type" value="Genomic_DNA"/>
</dbReference>
<proteinExistence type="predicted"/>
<reference evidence="1" key="1">
    <citation type="journal article" date="2023" name="bioRxiv">
        <title>Improved chromosome-level genome assembly for marigold (Tagetes erecta).</title>
        <authorList>
            <person name="Jiang F."/>
            <person name="Yuan L."/>
            <person name="Wang S."/>
            <person name="Wang H."/>
            <person name="Xu D."/>
            <person name="Wang A."/>
            <person name="Fan W."/>
        </authorList>
    </citation>
    <scope>NUCLEOTIDE SEQUENCE</scope>
    <source>
        <strain evidence="1">WSJ</strain>
        <tissue evidence="1">Leaf</tissue>
    </source>
</reference>
<evidence type="ECO:0008006" key="3">
    <source>
        <dbReference type="Google" id="ProtNLM"/>
    </source>
</evidence>
<gene>
    <name evidence="1" type="ORF">QVD17_24448</name>
</gene>
<dbReference type="AlphaFoldDB" id="A0AAD8KK77"/>